<feature type="domain" description="Luciferase-like" evidence="2">
    <location>
        <begin position="18"/>
        <end position="227"/>
    </location>
</feature>
<evidence type="ECO:0000256" key="1">
    <source>
        <dbReference type="SAM" id="MobiDB-lite"/>
    </source>
</evidence>
<sequence length="492" mass="52713">MTDYGHDLLFGAVLVPTTARPGEALELARVADRAGLDLVSVPDHPYRPEFTEAWTTLSVIAARTERVRVFPNVANLPLRPPAMLARAVASLDVLSGGRAGLALGAGAYWDAITAEGGPWHAPAEAVSALGEAIAVIRALWTPGGPAHLRGKRYGLDGAEPGPPPREPAIWVGALGPRMLRLTGTLADGWLPSMTRIPPAGLPAANAIIDAAAAHADRDPAAIRRLYNLSPPALGHPRDWPGRLAELALTHGVSAFLLPAEGPDLVRLFATEIAPAVRELVATARGGHSPSRTPLAPRATPDDSIRVSTERVWDEDTRPSAPEPDPRRRHTERERTAGRRLVEVHDHLRAELARLRDLLTGVAAGTLEPGAARSHLHTLTLRQNNWTLGAYCESYCRVVSVHHHREDSDVFPALRRSEPGLAPVLDRLEDEHHAIQALVDRVDAALVAFVGSDGDIAGLHAALDVLTDALLSHLSYEERELTGPLGRLWGGDG</sequence>
<name>A0ABQ3JCX2_9PSEU</name>
<evidence type="ECO:0000259" key="2">
    <source>
        <dbReference type="Pfam" id="PF00296"/>
    </source>
</evidence>
<feature type="region of interest" description="Disordered" evidence="1">
    <location>
        <begin position="283"/>
        <end position="336"/>
    </location>
</feature>
<dbReference type="Pfam" id="PF01814">
    <property type="entry name" value="Hemerythrin"/>
    <property type="match status" value="1"/>
</dbReference>
<dbReference type="InterPro" id="IPR011251">
    <property type="entry name" value="Luciferase-like_dom"/>
</dbReference>
<keyword evidence="5" id="KW-1185">Reference proteome</keyword>
<reference evidence="5" key="1">
    <citation type="journal article" date="2019" name="Int. J. Syst. Evol. Microbiol.">
        <title>The Global Catalogue of Microorganisms (GCM) 10K type strain sequencing project: providing services to taxonomists for standard genome sequencing and annotation.</title>
        <authorList>
            <consortium name="The Broad Institute Genomics Platform"/>
            <consortium name="The Broad Institute Genome Sequencing Center for Infectious Disease"/>
            <person name="Wu L."/>
            <person name="Ma J."/>
        </authorList>
    </citation>
    <scope>NUCLEOTIDE SEQUENCE [LARGE SCALE GENOMIC DNA]</scope>
    <source>
        <strain evidence="5">CGMCC 4.7677</strain>
    </source>
</reference>
<feature type="compositionally biased region" description="Basic and acidic residues" evidence="1">
    <location>
        <begin position="299"/>
        <end position="317"/>
    </location>
</feature>
<organism evidence="4 5">
    <name type="scientific">Amycolatopsis deserti</name>
    <dbReference type="NCBI Taxonomy" id="185696"/>
    <lineage>
        <taxon>Bacteria</taxon>
        <taxon>Bacillati</taxon>
        <taxon>Actinomycetota</taxon>
        <taxon>Actinomycetes</taxon>
        <taxon>Pseudonocardiales</taxon>
        <taxon>Pseudonocardiaceae</taxon>
        <taxon>Amycolatopsis</taxon>
    </lineage>
</organism>
<evidence type="ECO:0000259" key="3">
    <source>
        <dbReference type="Pfam" id="PF01814"/>
    </source>
</evidence>
<proteinExistence type="predicted"/>
<dbReference type="SUPFAM" id="SSF51679">
    <property type="entry name" value="Bacterial luciferase-like"/>
    <property type="match status" value="1"/>
</dbReference>
<dbReference type="Gene3D" id="3.20.20.30">
    <property type="entry name" value="Luciferase-like domain"/>
    <property type="match status" value="1"/>
</dbReference>
<dbReference type="EMBL" id="BNAU01000008">
    <property type="protein sequence ID" value="GHF20081.1"/>
    <property type="molecule type" value="Genomic_DNA"/>
</dbReference>
<dbReference type="CDD" id="cd12108">
    <property type="entry name" value="Hr-like"/>
    <property type="match status" value="1"/>
</dbReference>
<comment type="caution">
    <text evidence="4">The sequence shown here is derived from an EMBL/GenBank/DDBJ whole genome shotgun (WGS) entry which is preliminary data.</text>
</comment>
<dbReference type="InterPro" id="IPR012312">
    <property type="entry name" value="Hemerythrin-like"/>
</dbReference>
<protein>
    <recommendedName>
        <fullName evidence="6">5,10-methylene tetrahydromethanopterin reductase</fullName>
    </recommendedName>
</protein>
<dbReference type="PANTHER" id="PTHR43244:SF2">
    <property type="entry name" value="CONSERVED HYPOTHETICAL ALANINE AND PROLINE-RICH PROTEIN"/>
    <property type="match status" value="1"/>
</dbReference>
<evidence type="ECO:0000313" key="5">
    <source>
        <dbReference type="Proteomes" id="UP000605897"/>
    </source>
</evidence>
<dbReference type="Proteomes" id="UP000605897">
    <property type="component" value="Unassembled WGS sequence"/>
</dbReference>
<dbReference type="RefSeq" id="WP_191248218.1">
    <property type="nucleotide sequence ID" value="NZ_BNAU01000008.1"/>
</dbReference>
<accession>A0ABQ3JCX2</accession>
<dbReference type="Gene3D" id="1.20.120.520">
    <property type="entry name" value="nmb1532 protein domain like"/>
    <property type="match status" value="1"/>
</dbReference>
<evidence type="ECO:0008006" key="6">
    <source>
        <dbReference type="Google" id="ProtNLM"/>
    </source>
</evidence>
<feature type="domain" description="Hemerythrin-like" evidence="3">
    <location>
        <begin position="339"/>
        <end position="480"/>
    </location>
</feature>
<dbReference type="InterPro" id="IPR050564">
    <property type="entry name" value="F420-G6PD/mer"/>
</dbReference>
<dbReference type="CDD" id="cd01097">
    <property type="entry name" value="Tetrahydromethanopterin_reductase"/>
    <property type="match status" value="1"/>
</dbReference>
<gene>
    <name evidence="4" type="ORF">GCM10017786_62600</name>
</gene>
<evidence type="ECO:0000313" key="4">
    <source>
        <dbReference type="EMBL" id="GHF20081.1"/>
    </source>
</evidence>
<dbReference type="Pfam" id="PF00296">
    <property type="entry name" value="Bac_luciferase"/>
    <property type="match status" value="1"/>
</dbReference>
<dbReference type="InterPro" id="IPR036661">
    <property type="entry name" value="Luciferase-like_sf"/>
</dbReference>
<dbReference type="PANTHER" id="PTHR43244">
    <property type="match status" value="1"/>
</dbReference>